<evidence type="ECO:0000256" key="1">
    <source>
        <dbReference type="SAM" id="Phobius"/>
    </source>
</evidence>
<name>A0A8B0SK38_9GAMM</name>
<sequence length="154" mass="17593">MENANNRPRKQIQSQNARRNLYAKQLYAVEVLRAVAFPSITAFVIWAAYSFYLIQSLTTDIHQMQKTMVNMHTKVQVNLDVLTKQIETSKNNMTEMVQAADTINHHVHNIHNNLHSMASTAQQMDASTQNMTLSVYNMQQGIGNINKHIPIFPP</sequence>
<dbReference type="AlphaFoldDB" id="A0A8B0SK38"/>
<proteinExistence type="predicted"/>
<dbReference type="SUPFAM" id="SSF58104">
    <property type="entry name" value="Methyl-accepting chemotaxis protein (MCP) signaling domain"/>
    <property type="match status" value="1"/>
</dbReference>
<gene>
    <name evidence="3" type="ORF">J1836_002380</name>
    <name evidence="2" type="ORF">J1836_10440</name>
</gene>
<evidence type="ECO:0000313" key="4">
    <source>
        <dbReference type="Proteomes" id="UP000664466"/>
    </source>
</evidence>
<dbReference type="EMBL" id="CP072748">
    <property type="protein sequence ID" value="QTX11229.1"/>
    <property type="molecule type" value="Genomic_DNA"/>
</dbReference>
<keyword evidence="1" id="KW-0472">Membrane</keyword>
<dbReference type="RefSeq" id="WP_207251038.1">
    <property type="nucleotide sequence ID" value="NZ_JAFMPM010000006.1"/>
</dbReference>
<evidence type="ECO:0000313" key="2">
    <source>
        <dbReference type="EMBL" id="MBO0613335.1"/>
    </source>
</evidence>
<keyword evidence="1" id="KW-1133">Transmembrane helix</keyword>
<reference evidence="3" key="2">
    <citation type="submission" date="2021-04" db="EMBL/GenBank/DDBJ databases">
        <title>Complete Genome and methylome analysis of Thiothrix fructosivorans ATCC 49748.</title>
        <authorList>
            <person name="Fomenkov A."/>
            <person name="Sun L."/>
            <person name="Vincze T."/>
            <person name="Grabovich M.Y."/>
            <person name="Roberts R.J."/>
        </authorList>
    </citation>
    <scope>NUCLEOTIDE SEQUENCE</scope>
    <source>
        <strain evidence="3">ATCC 49748</strain>
    </source>
</reference>
<reference evidence="2 4" key="1">
    <citation type="submission" date="2021-03" db="EMBL/GenBank/DDBJ databases">
        <title>Draft genome and methylome analysis of Thiotrix fructosivoruns ATCC 49748.</title>
        <authorList>
            <person name="Fomenkov A."/>
            <person name="Grabovich M.Y."/>
            <person name="Roberts R.J."/>
        </authorList>
    </citation>
    <scope>NUCLEOTIDE SEQUENCE [LARGE SCALE GENOMIC DNA]</scope>
    <source>
        <strain evidence="2 4">ATCC 49748</strain>
    </source>
</reference>
<protein>
    <submittedName>
        <fullName evidence="3">Uncharacterized protein</fullName>
    </submittedName>
</protein>
<accession>A0A8B0SK38</accession>
<evidence type="ECO:0000313" key="3">
    <source>
        <dbReference type="EMBL" id="QTX11229.1"/>
    </source>
</evidence>
<dbReference type="Gene3D" id="1.10.287.950">
    <property type="entry name" value="Methyl-accepting chemotaxis protein"/>
    <property type="match status" value="1"/>
</dbReference>
<dbReference type="Proteomes" id="UP000664466">
    <property type="component" value="Unassembled WGS sequence"/>
</dbReference>
<organism evidence="3">
    <name type="scientific">Thiothrix fructosivorans</name>
    <dbReference type="NCBI Taxonomy" id="111770"/>
    <lineage>
        <taxon>Bacteria</taxon>
        <taxon>Pseudomonadati</taxon>
        <taxon>Pseudomonadota</taxon>
        <taxon>Gammaproteobacteria</taxon>
        <taxon>Thiotrichales</taxon>
        <taxon>Thiotrichaceae</taxon>
        <taxon>Thiothrix</taxon>
    </lineage>
</organism>
<dbReference type="EMBL" id="JAFMPM010000006">
    <property type="protein sequence ID" value="MBO0613335.1"/>
    <property type="molecule type" value="Genomic_DNA"/>
</dbReference>
<keyword evidence="1" id="KW-0812">Transmembrane</keyword>
<keyword evidence="4" id="KW-1185">Reference proteome</keyword>
<feature type="transmembrane region" description="Helical" evidence="1">
    <location>
        <begin position="31"/>
        <end position="54"/>
    </location>
</feature>